<evidence type="ECO:0000256" key="2">
    <source>
        <dbReference type="ARBA" id="ARBA00022490"/>
    </source>
</evidence>
<dbReference type="EC" id="6.3.4.19" evidence="8"/>
<name>A0ABZ0Y3S7_9BURK</name>
<evidence type="ECO:0000313" key="11">
    <source>
        <dbReference type="Proteomes" id="UP001326110"/>
    </source>
</evidence>
<dbReference type="Proteomes" id="UP001326110">
    <property type="component" value="Chromosome"/>
</dbReference>
<dbReference type="Gene3D" id="3.40.50.620">
    <property type="entry name" value="HUPs"/>
    <property type="match status" value="1"/>
</dbReference>
<reference evidence="10 11" key="1">
    <citation type="submission" date="2023-11" db="EMBL/GenBank/DDBJ databases">
        <title>MicrobeMod: A computational toolkit for identifying prokaryotic methylation and restriction-modification with nanopore sequencing.</title>
        <authorList>
            <person name="Crits-Christoph A."/>
            <person name="Kang S.C."/>
            <person name="Lee H."/>
            <person name="Ostrov N."/>
        </authorList>
    </citation>
    <scope>NUCLEOTIDE SEQUENCE [LARGE SCALE GENOMIC DNA]</scope>
    <source>
        <strain evidence="10 11">ATCC 25935</strain>
    </source>
</reference>
<dbReference type="PANTHER" id="PTHR43033:SF1">
    <property type="entry name" value="TRNA(ILE)-LYSIDINE SYNTHASE-RELATED"/>
    <property type="match status" value="1"/>
</dbReference>
<dbReference type="InterPro" id="IPR015262">
    <property type="entry name" value="tRNA_Ile_lys_synt_subst-bd"/>
</dbReference>
<dbReference type="InterPro" id="IPR012094">
    <property type="entry name" value="tRNA_Ile_lys_synt"/>
</dbReference>
<dbReference type="Pfam" id="PF01171">
    <property type="entry name" value="ATP_bind_3"/>
    <property type="match status" value="1"/>
</dbReference>
<keyword evidence="3 8" id="KW-0436">Ligase</keyword>
<gene>
    <name evidence="8 10" type="primary">tilS</name>
    <name evidence="10" type="ORF">SR858_07925</name>
</gene>
<comment type="catalytic activity">
    <reaction evidence="7 8">
        <text>cytidine(34) in tRNA(Ile2) + L-lysine + ATP = lysidine(34) in tRNA(Ile2) + AMP + diphosphate + H(+)</text>
        <dbReference type="Rhea" id="RHEA:43744"/>
        <dbReference type="Rhea" id="RHEA-COMP:10625"/>
        <dbReference type="Rhea" id="RHEA-COMP:10670"/>
        <dbReference type="ChEBI" id="CHEBI:15378"/>
        <dbReference type="ChEBI" id="CHEBI:30616"/>
        <dbReference type="ChEBI" id="CHEBI:32551"/>
        <dbReference type="ChEBI" id="CHEBI:33019"/>
        <dbReference type="ChEBI" id="CHEBI:82748"/>
        <dbReference type="ChEBI" id="CHEBI:83665"/>
        <dbReference type="ChEBI" id="CHEBI:456215"/>
        <dbReference type="EC" id="6.3.4.19"/>
    </reaction>
</comment>
<dbReference type="CDD" id="cd01992">
    <property type="entry name" value="TilS_N"/>
    <property type="match status" value="1"/>
</dbReference>
<comment type="similarity">
    <text evidence="8">Belongs to the tRNA(Ile)-lysidine synthase family.</text>
</comment>
<feature type="binding site" evidence="8">
    <location>
        <begin position="34"/>
        <end position="39"/>
    </location>
    <ligand>
        <name>ATP</name>
        <dbReference type="ChEBI" id="CHEBI:30616"/>
    </ligand>
</feature>
<dbReference type="EMBL" id="CP140152">
    <property type="protein sequence ID" value="WQH06244.1"/>
    <property type="molecule type" value="Genomic_DNA"/>
</dbReference>
<proteinExistence type="inferred from homology"/>
<organism evidence="10 11">
    <name type="scientific">Duganella zoogloeoides</name>
    <dbReference type="NCBI Taxonomy" id="75659"/>
    <lineage>
        <taxon>Bacteria</taxon>
        <taxon>Pseudomonadati</taxon>
        <taxon>Pseudomonadota</taxon>
        <taxon>Betaproteobacteria</taxon>
        <taxon>Burkholderiales</taxon>
        <taxon>Oxalobacteraceae</taxon>
        <taxon>Telluria group</taxon>
        <taxon>Duganella</taxon>
    </lineage>
</organism>
<dbReference type="NCBIfam" id="TIGR02432">
    <property type="entry name" value="lysidine_TilS_N"/>
    <property type="match status" value="1"/>
</dbReference>
<dbReference type="PANTHER" id="PTHR43033">
    <property type="entry name" value="TRNA(ILE)-LYSIDINE SYNTHASE-RELATED"/>
    <property type="match status" value="1"/>
</dbReference>
<evidence type="ECO:0000256" key="1">
    <source>
        <dbReference type="ARBA" id="ARBA00004496"/>
    </source>
</evidence>
<keyword evidence="5 8" id="KW-0547">Nucleotide-binding</keyword>
<keyword evidence="6 8" id="KW-0067">ATP-binding</keyword>
<dbReference type="Pfam" id="PF09179">
    <property type="entry name" value="TilS"/>
    <property type="match status" value="1"/>
</dbReference>
<keyword evidence="11" id="KW-1185">Reference proteome</keyword>
<protein>
    <recommendedName>
        <fullName evidence="8">tRNA(Ile)-lysidine synthase</fullName>
        <ecNumber evidence="8">6.3.4.19</ecNumber>
    </recommendedName>
    <alternativeName>
        <fullName evidence="8">tRNA(Ile)-2-lysyl-cytidine synthase</fullName>
    </alternativeName>
    <alternativeName>
        <fullName evidence="8">tRNA(Ile)-lysidine synthetase</fullName>
    </alternativeName>
</protein>
<sequence>MKQQIPTLASIFAQAVSASRAQAGNTEKIAIALSGGLDSSALLHLAHAHATEHGLELHAFHIHHGLSPNADAWLAHCEQACAALGVPFQARQVELQRKDKTGTEEAARKARYAALGALCREHGIELLLTAHHQDDQAETVLLQLLRGSGPAGLSGMDAANTAASLLANDQLVMARPLLTASRKQLDQYVTAHGITHIYDESNDDPRFARNALRRTIMPALADAFSGFQERLARSASHAQSAQRLLTELAQQDLALCLDGDCLDMRQLRLLSLDRIHNLLRHWFGTRGLRMPSAAWLAETVTQLLEARDDAQVLVTHPDCHVRRYRDRLHLTPKLADLEGTREDQFDQTPGTPFRWNGEAQMAFPAYGGVLHFDVVEAVEGADNTAASTAAVDAIVSAPSSIDTGNRLSAGVDTANALPTGGDAANTWSGLDTVNALPTGVDADWLRSQPLLIEFRRGGERLKRADNRPTRPLKYHFQELNIPAWERGRLPVVHAGKELIFAAGIGMDCKHLDTGAGRIRLRWQAV</sequence>
<dbReference type="SUPFAM" id="SSF52402">
    <property type="entry name" value="Adenine nucleotide alpha hydrolases-like"/>
    <property type="match status" value="1"/>
</dbReference>
<dbReference type="SUPFAM" id="SSF82829">
    <property type="entry name" value="MesJ substrate recognition domain-like"/>
    <property type="match status" value="1"/>
</dbReference>
<comment type="function">
    <text evidence="8">Ligates lysine onto the cytidine present at position 34 of the AUA codon-specific tRNA(Ile) that contains the anticodon CAU, in an ATP-dependent manner. Cytidine is converted to lysidine, thus changing the amino acid specificity of the tRNA from methionine to isoleucine.</text>
</comment>
<dbReference type="GO" id="GO:0032267">
    <property type="term" value="F:tRNA(Ile)-lysidine synthase activity"/>
    <property type="evidence" value="ECO:0007669"/>
    <property type="project" value="UniProtKB-EC"/>
</dbReference>
<comment type="subcellular location">
    <subcellularLocation>
        <location evidence="1 8">Cytoplasm</location>
    </subcellularLocation>
</comment>
<accession>A0ABZ0Y3S7</accession>
<comment type="domain">
    <text evidence="8">The N-terminal region contains the highly conserved SGGXDS motif, predicted to be a P-loop motif involved in ATP binding.</text>
</comment>
<dbReference type="InterPro" id="IPR014729">
    <property type="entry name" value="Rossmann-like_a/b/a_fold"/>
</dbReference>
<dbReference type="SUPFAM" id="SSF56037">
    <property type="entry name" value="PheT/TilS domain"/>
    <property type="match status" value="1"/>
</dbReference>
<keyword evidence="4 8" id="KW-0819">tRNA processing</keyword>
<dbReference type="InterPro" id="IPR012795">
    <property type="entry name" value="tRNA_Ile_lys_synt_N"/>
</dbReference>
<dbReference type="NCBIfam" id="TIGR02433">
    <property type="entry name" value="lysidine_TilS_C"/>
    <property type="match status" value="1"/>
</dbReference>
<evidence type="ECO:0000256" key="8">
    <source>
        <dbReference type="HAMAP-Rule" id="MF_01161"/>
    </source>
</evidence>
<evidence type="ECO:0000313" key="10">
    <source>
        <dbReference type="EMBL" id="WQH06244.1"/>
    </source>
</evidence>
<evidence type="ECO:0000256" key="5">
    <source>
        <dbReference type="ARBA" id="ARBA00022741"/>
    </source>
</evidence>
<keyword evidence="2 8" id="KW-0963">Cytoplasm</keyword>
<evidence type="ECO:0000256" key="6">
    <source>
        <dbReference type="ARBA" id="ARBA00022840"/>
    </source>
</evidence>
<evidence type="ECO:0000256" key="7">
    <source>
        <dbReference type="ARBA" id="ARBA00048539"/>
    </source>
</evidence>
<evidence type="ECO:0000259" key="9">
    <source>
        <dbReference type="SMART" id="SM00977"/>
    </source>
</evidence>
<dbReference type="Pfam" id="PF11734">
    <property type="entry name" value="TilS_C"/>
    <property type="match status" value="1"/>
</dbReference>
<evidence type="ECO:0000256" key="3">
    <source>
        <dbReference type="ARBA" id="ARBA00022598"/>
    </source>
</evidence>
<dbReference type="Gene3D" id="1.20.59.20">
    <property type="match status" value="1"/>
</dbReference>
<dbReference type="HAMAP" id="MF_01161">
    <property type="entry name" value="tRNA_Ile_lys_synt"/>
    <property type="match status" value="1"/>
</dbReference>
<dbReference type="RefSeq" id="WP_019922211.1">
    <property type="nucleotide sequence ID" value="NZ_CP140152.1"/>
</dbReference>
<dbReference type="InterPro" id="IPR012796">
    <property type="entry name" value="Lysidine-tRNA-synth_C"/>
</dbReference>
<evidence type="ECO:0000256" key="4">
    <source>
        <dbReference type="ARBA" id="ARBA00022694"/>
    </source>
</evidence>
<dbReference type="InterPro" id="IPR011063">
    <property type="entry name" value="TilS/TtcA_N"/>
</dbReference>
<feature type="domain" description="Lysidine-tRNA(Ile) synthetase C-terminal" evidence="9">
    <location>
        <begin position="450"/>
        <end position="522"/>
    </location>
</feature>
<dbReference type="SMART" id="SM00977">
    <property type="entry name" value="TilS_C"/>
    <property type="match status" value="1"/>
</dbReference>